<accession>A0A2J6S7C7</accession>
<proteinExistence type="predicted"/>
<dbReference type="Proteomes" id="UP000235786">
    <property type="component" value="Unassembled WGS sequence"/>
</dbReference>
<protein>
    <submittedName>
        <fullName evidence="2">Uncharacterized protein</fullName>
    </submittedName>
</protein>
<keyword evidence="1" id="KW-0732">Signal</keyword>
<dbReference type="OrthoDB" id="4733706at2759"/>
<dbReference type="AlphaFoldDB" id="A0A2J6S7C7"/>
<keyword evidence="3" id="KW-1185">Reference proteome</keyword>
<feature type="signal peptide" evidence="1">
    <location>
        <begin position="1"/>
        <end position="21"/>
    </location>
</feature>
<reference evidence="2 3" key="1">
    <citation type="submission" date="2016-04" db="EMBL/GenBank/DDBJ databases">
        <title>A degradative enzymes factory behind the ericoid mycorrhizal symbiosis.</title>
        <authorList>
            <consortium name="DOE Joint Genome Institute"/>
            <person name="Martino E."/>
            <person name="Morin E."/>
            <person name="Grelet G."/>
            <person name="Kuo A."/>
            <person name="Kohler A."/>
            <person name="Daghino S."/>
            <person name="Barry K."/>
            <person name="Choi C."/>
            <person name="Cichocki N."/>
            <person name="Clum A."/>
            <person name="Copeland A."/>
            <person name="Hainaut M."/>
            <person name="Haridas S."/>
            <person name="Labutti K."/>
            <person name="Lindquist E."/>
            <person name="Lipzen A."/>
            <person name="Khouja H.-R."/>
            <person name="Murat C."/>
            <person name="Ohm R."/>
            <person name="Olson A."/>
            <person name="Spatafora J."/>
            <person name="Veneault-Fourrey C."/>
            <person name="Henrissat B."/>
            <person name="Grigoriev I."/>
            <person name="Martin F."/>
            <person name="Perotto S."/>
        </authorList>
    </citation>
    <scope>NUCLEOTIDE SEQUENCE [LARGE SCALE GENOMIC DNA]</scope>
    <source>
        <strain evidence="2 3">F</strain>
    </source>
</reference>
<feature type="chain" id="PRO_5014375142" evidence="1">
    <location>
        <begin position="22"/>
        <end position="630"/>
    </location>
</feature>
<sequence length="630" mass="64902">MPSFLRSCFIVGGLLAAGSQAGPVVMRDVEVYPLAAGPRAGQVAARGFDVPPYIQERGFAPIILGNYSLQTYHVDHVLFDLSATENLGSGFANTVGLELECVDCRSWGSALVTTTGVDKDESVIGDIISFFENPIDCIVNAFDLEVKIEFIDVGGHFEFDLVASDTISYSYTIWNSDTLGGIAISSDVSIGLVLFIDLVFSLTAEIDLEAGFEFAFPEGAYITVDPLEGKIIDHGFTGGDASSLPILCTSGSATFEAAVRVRLQAGTTVEVFGTGFDFSLGVYADLIEYVATLETSPVCELEITEFLDVNVGAYAHAVVELDYKTLGVSPAVVTTLLDIPLPSLCVTRPYGASLPAFATSSGVPVISTTISSLPTKTPAPASASATGSGGIFLEGSTSSLASATSVPVNSSTGYAAATSSYPLKTGASNATSTITTPASLITSTVYTTEYITVTSCSSTVLHCPASAASEIILTSTSILYTTVCPYGAVLPTTLPASKSSQSVALQLIINTELVSPLPLTPCTENAVSTVYVPTFVNPTYTIPTATSFPVAYPNWTSNLGTATVVAQVVATPVPAPTPSVSGVPVGAGNGTAVGTAKLTPTSAPFTGAGGKENARLALVAFAAVGLLILL</sequence>
<name>A0A2J6S7C7_HYAVF</name>
<organism evidence="2 3">
    <name type="scientific">Hyaloscypha variabilis (strain UAMH 11265 / GT02V1 / F)</name>
    <name type="common">Meliniomyces variabilis</name>
    <dbReference type="NCBI Taxonomy" id="1149755"/>
    <lineage>
        <taxon>Eukaryota</taxon>
        <taxon>Fungi</taxon>
        <taxon>Dikarya</taxon>
        <taxon>Ascomycota</taxon>
        <taxon>Pezizomycotina</taxon>
        <taxon>Leotiomycetes</taxon>
        <taxon>Helotiales</taxon>
        <taxon>Hyaloscyphaceae</taxon>
        <taxon>Hyaloscypha</taxon>
        <taxon>Hyaloscypha variabilis</taxon>
    </lineage>
</organism>
<dbReference type="EMBL" id="KZ613939">
    <property type="protein sequence ID" value="PMD46661.1"/>
    <property type="molecule type" value="Genomic_DNA"/>
</dbReference>
<evidence type="ECO:0000313" key="3">
    <source>
        <dbReference type="Proteomes" id="UP000235786"/>
    </source>
</evidence>
<evidence type="ECO:0000256" key="1">
    <source>
        <dbReference type="SAM" id="SignalP"/>
    </source>
</evidence>
<evidence type="ECO:0000313" key="2">
    <source>
        <dbReference type="EMBL" id="PMD46661.1"/>
    </source>
</evidence>
<gene>
    <name evidence="2" type="ORF">L207DRAFT_629177</name>
</gene>